<keyword evidence="1" id="KW-0472">Membrane</keyword>
<feature type="transmembrane region" description="Helical" evidence="1">
    <location>
        <begin position="23"/>
        <end position="44"/>
    </location>
</feature>
<keyword evidence="1" id="KW-1133">Transmembrane helix</keyword>
<sequence length="75" mass="8259">MAAVGYFPVSQSWAPGHWGCGSFIVALLLCFLLIGFLIFIYMIIVPPSGTLTVTYERRVINHPLPSGEKSESTKE</sequence>
<gene>
    <name evidence="2" type="ORF">AMST5_03011</name>
</gene>
<dbReference type="AlphaFoldDB" id="A0AA48M5L9"/>
<accession>A0AA48M5L9</accession>
<proteinExistence type="predicted"/>
<organism evidence="2">
    <name type="scientific">freshwater sediment metagenome</name>
    <dbReference type="NCBI Taxonomy" id="556182"/>
    <lineage>
        <taxon>unclassified sequences</taxon>
        <taxon>metagenomes</taxon>
        <taxon>ecological metagenomes</taxon>
    </lineage>
</organism>
<dbReference type="EMBL" id="OY288114">
    <property type="protein sequence ID" value="CAJ0878907.1"/>
    <property type="molecule type" value="Genomic_DNA"/>
</dbReference>
<evidence type="ECO:0000313" key="2">
    <source>
        <dbReference type="EMBL" id="CAJ0878907.1"/>
    </source>
</evidence>
<protein>
    <submittedName>
        <fullName evidence="2">Uncharacterized protein</fullName>
    </submittedName>
</protein>
<evidence type="ECO:0000256" key="1">
    <source>
        <dbReference type="SAM" id="Phobius"/>
    </source>
</evidence>
<reference evidence="2" key="1">
    <citation type="submission" date="2023-07" db="EMBL/GenBank/DDBJ databases">
        <authorList>
            <person name="Pelsma A.J. K."/>
        </authorList>
    </citation>
    <scope>NUCLEOTIDE SEQUENCE</scope>
</reference>
<keyword evidence="1" id="KW-0812">Transmembrane</keyword>
<name>A0AA48M5L9_9ZZZZ</name>